<protein>
    <submittedName>
        <fullName evidence="7">FMN reductase</fullName>
        <ecNumber evidence="7">1.5.1.39</ecNumber>
    </submittedName>
</protein>
<dbReference type="SUPFAM" id="SSF55469">
    <property type="entry name" value="FMN-dependent nitroreductase-like"/>
    <property type="match status" value="1"/>
</dbReference>
<comment type="caution">
    <text evidence="7">The sequence shown here is derived from an EMBL/GenBank/DDBJ whole genome shotgun (WGS) entry which is preliminary data.</text>
</comment>
<evidence type="ECO:0000256" key="3">
    <source>
        <dbReference type="ARBA" id="ARBA00022630"/>
    </source>
</evidence>
<dbReference type="PANTHER" id="PTHR43673">
    <property type="entry name" value="NAD(P)H NITROREDUCTASE YDGI-RELATED"/>
    <property type="match status" value="1"/>
</dbReference>
<comment type="similarity">
    <text evidence="2">Belongs to the nitroreductase family.</text>
</comment>
<keyword evidence="4" id="KW-0288">FMN</keyword>
<dbReference type="InterPro" id="IPR029479">
    <property type="entry name" value="Nitroreductase"/>
</dbReference>
<evidence type="ECO:0000259" key="6">
    <source>
        <dbReference type="Pfam" id="PF00881"/>
    </source>
</evidence>
<dbReference type="Proteomes" id="UP000324575">
    <property type="component" value="Unassembled WGS sequence"/>
</dbReference>
<keyword evidence="3" id="KW-0285">Flavoprotein</keyword>
<evidence type="ECO:0000313" key="7">
    <source>
        <dbReference type="EMBL" id="KAA6302692.1"/>
    </source>
</evidence>
<evidence type="ECO:0000256" key="5">
    <source>
        <dbReference type="ARBA" id="ARBA00023002"/>
    </source>
</evidence>
<proteinExistence type="inferred from homology"/>
<name>A0A5M8P2X3_9BACT</name>
<evidence type="ECO:0000256" key="4">
    <source>
        <dbReference type="ARBA" id="ARBA00022643"/>
    </source>
</evidence>
<dbReference type="EC" id="1.5.1.39" evidence="7"/>
<evidence type="ECO:0000256" key="1">
    <source>
        <dbReference type="ARBA" id="ARBA00001917"/>
    </source>
</evidence>
<comment type="cofactor">
    <cofactor evidence="1">
        <name>FMN</name>
        <dbReference type="ChEBI" id="CHEBI:58210"/>
    </cofactor>
</comment>
<dbReference type="EMBL" id="SNRX01000006">
    <property type="protein sequence ID" value="KAA6302692.1"/>
    <property type="molecule type" value="Genomic_DNA"/>
</dbReference>
<feature type="domain" description="Nitroreductase" evidence="6">
    <location>
        <begin position="70"/>
        <end position="152"/>
    </location>
</feature>
<dbReference type="InterPro" id="IPR000415">
    <property type="entry name" value="Nitroreductase-like"/>
</dbReference>
<dbReference type="GO" id="GO:0008752">
    <property type="term" value="F:FMN reductase [NAD(P)H] activity"/>
    <property type="evidence" value="ECO:0007669"/>
    <property type="project" value="UniProtKB-EC"/>
</dbReference>
<gene>
    <name evidence="7" type="ORF">EZS26_001199</name>
</gene>
<dbReference type="PANTHER" id="PTHR43673:SF2">
    <property type="entry name" value="NITROREDUCTASE"/>
    <property type="match status" value="1"/>
</dbReference>
<reference evidence="7 8" key="1">
    <citation type="submission" date="2019-03" db="EMBL/GenBank/DDBJ databases">
        <title>Single cell metagenomics reveals metabolic interactions within the superorganism composed of flagellate Streblomastix strix and complex community of Bacteroidetes bacteria on its surface.</title>
        <authorList>
            <person name="Treitli S.C."/>
            <person name="Kolisko M."/>
            <person name="Husnik F."/>
            <person name="Keeling P."/>
            <person name="Hampl V."/>
        </authorList>
    </citation>
    <scope>NUCLEOTIDE SEQUENCE [LARGE SCALE GENOMIC DNA]</scope>
    <source>
        <strain evidence="7">St1</strain>
    </source>
</reference>
<evidence type="ECO:0000313" key="8">
    <source>
        <dbReference type="Proteomes" id="UP000324575"/>
    </source>
</evidence>
<sequence>MKNFAELATIRRSVRQYTGEPLLPEQVEQIMRTALMSPTSKNSRTWQFILVEEKEMLKKLSVCKSSGATFIENCALAIVVLTDPLQSEAHVEDSSIVTTMIQLQVEDLGLGSCWVQIRGRETESGYDSEQYVKDLLEIPLQLSIGCIIAIGHKAKESKPHNEEKLQWEKLHIGKYGNATL</sequence>
<dbReference type="CDD" id="cd02151">
    <property type="entry name" value="nitroreductase"/>
    <property type="match status" value="1"/>
</dbReference>
<dbReference type="AlphaFoldDB" id="A0A5M8P2X3"/>
<accession>A0A5M8P2X3</accession>
<evidence type="ECO:0000256" key="2">
    <source>
        <dbReference type="ARBA" id="ARBA00007118"/>
    </source>
</evidence>
<dbReference type="Gene3D" id="3.40.109.10">
    <property type="entry name" value="NADH Oxidase"/>
    <property type="match status" value="1"/>
</dbReference>
<organism evidence="7 8">
    <name type="scientific">Candidatus Ordinivivax streblomastigis</name>
    <dbReference type="NCBI Taxonomy" id="2540710"/>
    <lineage>
        <taxon>Bacteria</taxon>
        <taxon>Pseudomonadati</taxon>
        <taxon>Bacteroidota</taxon>
        <taxon>Bacteroidia</taxon>
        <taxon>Bacteroidales</taxon>
        <taxon>Candidatus Ordinivivax</taxon>
    </lineage>
</organism>
<dbReference type="Pfam" id="PF00881">
    <property type="entry name" value="Nitroreductase"/>
    <property type="match status" value="2"/>
</dbReference>
<keyword evidence="5 7" id="KW-0560">Oxidoreductase</keyword>
<feature type="domain" description="Nitroreductase" evidence="6">
    <location>
        <begin position="11"/>
        <end position="60"/>
    </location>
</feature>